<name>A0A1H4XWI9_9PSED</name>
<dbReference type="PROSITE" id="PS51257">
    <property type="entry name" value="PROKAR_LIPOPROTEIN"/>
    <property type="match status" value="1"/>
</dbReference>
<dbReference type="AlphaFoldDB" id="A0A1H4XWI9"/>
<proteinExistence type="predicted"/>
<sequence length="177" mass="19806">MGARLWWLMVLMLGLGGCQTSHSLKPAEVDYRQRLPAISVSVMGAIPAGLIRDELRRRGTFEQVQSGFSADGYNVIVAANSDYFGWQNIPMGLLSAMTFFIVPGRVTCDSQVMFHVSRGDQPLAKYRVSNQTRSWRGWANPDGSQYQHVQRITDDFIAQMLQDPQFKAKAPVALNSH</sequence>
<accession>A0A1H4XWI9</accession>
<reference evidence="2" key="1">
    <citation type="submission" date="2016-10" db="EMBL/GenBank/DDBJ databases">
        <authorList>
            <person name="Varghese N."/>
            <person name="Submissions S."/>
        </authorList>
    </citation>
    <scope>NUCLEOTIDE SEQUENCE [LARGE SCALE GENOMIC DNA]</scope>
    <source>
        <strain evidence="2">DSM 9751</strain>
    </source>
</reference>
<dbReference type="EMBL" id="FNTJ01000002">
    <property type="protein sequence ID" value="SED09897.1"/>
    <property type="molecule type" value="Genomic_DNA"/>
</dbReference>
<evidence type="ECO:0000313" key="1">
    <source>
        <dbReference type="EMBL" id="SED09897.1"/>
    </source>
</evidence>
<organism evidence="1 2">
    <name type="scientific">Pseudomonas saponiphila</name>
    <dbReference type="NCBI Taxonomy" id="556534"/>
    <lineage>
        <taxon>Bacteria</taxon>
        <taxon>Pseudomonadati</taxon>
        <taxon>Pseudomonadota</taxon>
        <taxon>Gammaproteobacteria</taxon>
        <taxon>Pseudomonadales</taxon>
        <taxon>Pseudomonadaceae</taxon>
        <taxon>Pseudomonas</taxon>
    </lineage>
</organism>
<dbReference type="Proteomes" id="UP000198982">
    <property type="component" value="Unassembled WGS sequence"/>
</dbReference>
<keyword evidence="2" id="KW-1185">Reference proteome</keyword>
<evidence type="ECO:0008006" key="3">
    <source>
        <dbReference type="Google" id="ProtNLM"/>
    </source>
</evidence>
<gene>
    <name evidence="1" type="ORF">SAMN05216178_6218</name>
</gene>
<dbReference type="RefSeq" id="WP_092320295.1">
    <property type="nucleotide sequence ID" value="NZ_FNTJ01000002.1"/>
</dbReference>
<protein>
    <recommendedName>
        <fullName evidence="3">Lipoprotein</fullName>
    </recommendedName>
</protein>
<evidence type="ECO:0000313" key="2">
    <source>
        <dbReference type="Proteomes" id="UP000198982"/>
    </source>
</evidence>